<feature type="transmembrane region" description="Helical" evidence="5">
    <location>
        <begin position="63"/>
        <end position="81"/>
    </location>
</feature>
<keyword evidence="5" id="KW-0472">Membrane</keyword>
<evidence type="ECO:0000256" key="2">
    <source>
        <dbReference type="ARBA" id="ARBA00022771"/>
    </source>
</evidence>
<reference evidence="7 8" key="1">
    <citation type="submission" date="2016-10" db="EMBL/GenBank/DDBJ databases">
        <authorList>
            <person name="de Groot N.N."/>
        </authorList>
    </citation>
    <scope>NUCLEOTIDE SEQUENCE [LARGE SCALE GENOMIC DNA]</scope>
    <source>
        <strain evidence="7 8">S137</strain>
    </source>
</reference>
<evidence type="ECO:0000256" key="1">
    <source>
        <dbReference type="ARBA" id="ARBA00022723"/>
    </source>
</evidence>
<organism evidence="7 8">
    <name type="scientific">Selenomonas ruminantium</name>
    <dbReference type="NCBI Taxonomy" id="971"/>
    <lineage>
        <taxon>Bacteria</taxon>
        <taxon>Bacillati</taxon>
        <taxon>Bacillota</taxon>
        <taxon>Negativicutes</taxon>
        <taxon>Selenomonadales</taxon>
        <taxon>Selenomonadaceae</taxon>
        <taxon>Selenomonas</taxon>
    </lineage>
</organism>
<evidence type="ECO:0000313" key="7">
    <source>
        <dbReference type="EMBL" id="SDP20368.1"/>
    </source>
</evidence>
<proteinExistence type="predicted"/>
<evidence type="ECO:0000256" key="3">
    <source>
        <dbReference type="ARBA" id="ARBA00022833"/>
    </source>
</evidence>
<feature type="domain" description="RanBP2-type" evidence="6">
    <location>
        <begin position="11"/>
        <end position="40"/>
    </location>
</feature>
<dbReference type="GO" id="GO:0008270">
    <property type="term" value="F:zinc ion binding"/>
    <property type="evidence" value="ECO:0007669"/>
    <property type="project" value="UniProtKB-KW"/>
</dbReference>
<dbReference type="Proteomes" id="UP000182412">
    <property type="component" value="Unassembled WGS sequence"/>
</dbReference>
<dbReference type="AlphaFoldDB" id="A0A1H0QUG4"/>
<dbReference type="InterPro" id="IPR001876">
    <property type="entry name" value="Znf_RanBP2"/>
</dbReference>
<feature type="coiled-coil region" evidence="4">
    <location>
        <begin position="181"/>
        <end position="252"/>
    </location>
</feature>
<sequence>MFCPYCGAAIHQGEWKCRSCATLNDKDAKFCKNCGEAQDHDSHQFNIDDYIQRFREYKYFKHIMIALALLIVSIAGSSYYFNNMNEGNYLKMYAEAHRSLNDATSIVVTNTKPGAIKPENAEELSKQLQSEKDEIDEEMKSFTSRKPFAGYTAQHEAMIELLQKESSVLETSIQVIKSPLNEDVDNALNEVKDNTEQIKNLSGQINVSNTVMTLDDDITVLPAQLKAYVTEQRKLEEERKRIEAEKQARLNELKTFFAEMDEAIERYNSAKADTGGMMESLRNGGMIWADYFRVLNQARNDREGVRYKVNNMKCPQGTDQLRKDFLQVLDDSVRYCDVMKIGANLQFNRYYASAYQKEEEAKKINENVQKEYAAFIANYNESKSSMLNE</sequence>
<dbReference type="EMBL" id="FNJQ01000009">
    <property type="protein sequence ID" value="SDP20368.1"/>
    <property type="molecule type" value="Genomic_DNA"/>
</dbReference>
<gene>
    <name evidence="7" type="ORF">SAMN05216366_10946</name>
</gene>
<name>A0A1H0QUG4_SELRU</name>
<keyword evidence="1" id="KW-0479">Metal-binding</keyword>
<keyword evidence="4" id="KW-0175">Coiled coil</keyword>
<dbReference type="PROSITE" id="PS50199">
    <property type="entry name" value="ZF_RANBP2_2"/>
    <property type="match status" value="1"/>
</dbReference>
<keyword evidence="5" id="KW-1133">Transmembrane helix</keyword>
<evidence type="ECO:0000256" key="5">
    <source>
        <dbReference type="SAM" id="Phobius"/>
    </source>
</evidence>
<keyword evidence="3" id="KW-0862">Zinc</keyword>
<dbReference type="PROSITE" id="PS01358">
    <property type="entry name" value="ZF_RANBP2_1"/>
    <property type="match status" value="1"/>
</dbReference>
<keyword evidence="5" id="KW-0812">Transmembrane</keyword>
<evidence type="ECO:0000256" key="4">
    <source>
        <dbReference type="SAM" id="Coils"/>
    </source>
</evidence>
<keyword evidence="2" id="KW-0863">Zinc-finger</keyword>
<evidence type="ECO:0000313" key="8">
    <source>
        <dbReference type="Proteomes" id="UP000182412"/>
    </source>
</evidence>
<protein>
    <recommendedName>
        <fullName evidence="6">RanBP2-type domain-containing protein</fullName>
    </recommendedName>
</protein>
<evidence type="ECO:0000259" key="6">
    <source>
        <dbReference type="PROSITE" id="PS50199"/>
    </source>
</evidence>
<accession>A0A1H0QUG4</accession>